<gene>
    <name evidence="3" type="ORF">CHUDEA4_1540</name>
</gene>
<dbReference type="VEuPathDB" id="CryptoDB:ChTU502y2012_339g0015"/>
<dbReference type="VEuPathDB" id="CryptoDB:Chro.40177"/>
<dbReference type="Proteomes" id="UP000199752">
    <property type="component" value="Chromosome 4"/>
</dbReference>
<dbReference type="VEuPathDB" id="CryptoDB:GY17_00003355"/>
<dbReference type="InterPro" id="IPR007718">
    <property type="entry name" value="Srp40_C"/>
</dbReference>
<evidence type="ECO:0000313" key="3">
    <source>
        <dbReference type="EMBL" id="CUV05535.1"/>
    </source>
</evidence>
<dbReference type="InterPro" id="IPR039191">
    <property type="entry name" value="Nopp140-like"/>
</dbReference>
<proteinExistence type="predicted"/>
<feature type="region of interest" description="Disordered" evidence="1">
    <location>
        <begin position="228"/>
        <end position="247"/>
    </location>
</feature>
<organism evidence="3">
    <name type="scientific">Cryptosporidium hominis</name>
    <dbReference type="NCBI Taxonomy" id="237895"/>
    <lineage>
        <taxon>Eukaryota</taxon>
        <taxon>Sar</taxon>
        <taxon>Alveolata</taxon>
        <taxon>Apicomplexa</taxon>
        <taxon>Conoidasida</taxon>
        <taxon>Coccidia</taxon>
        <taxon>Eucoccidiorida</taxon>
        <taxon>Eimeriorina</taxon>
        <taxon>Cryptosporidiidae</taxon>
        <taxon>Cryptosporidium</taxon>
    </lineage>
</organism>
<dbReference type="VEuPathDB" id="CryptoDB:CHUDEA4_1540"/>
<dbReference type="GO" id="GO:0005730">
    <property type="term" value="C:nucleolus"/>
    <property type="evidence" value="ECO:0007669"/>
    <property type="project" value="InterPro"/>
</dbReference>
<sequence length="247" mass="28650">MTENINKTQVLWLIRNYLCGLEANKAVKYIEKHFPEINELDKKNIRKLKKLPDLHEILKQFYRSNEKKTNLKESDLDDCSQSNKSIEKITIESQAKDNSNIINKNVIQINTNKKSKKRKSTETLEESNIVDETNSNVNNQIENDENLTSNFNQNSSNCASIQNRFKRIDENKYKEKLSDERLNDNSYWNMKKYSNNSDDFASKAAFELGQVRGKGFRQEKAKKKRCSWKGNGTISTGVSSIQFSDSD</sequence>
<evidence type="ECO:0000259" key="2">
    <source>
        <dbReference type="Pfam" id="PF05022"/>
    </source>
</evidence>
<dbReference type="Pfam" id="PF05022">
    <property type="entry name" value="SRP40_C"/>
    <property type="match status" value="1"/>
</dbReference>
<dbReference type="PANTHER" id="PTHR23216:SF1">
    <property type="entry name" value="NUCLEOLAR AND COILED-BODY PHOSPHOPROTEIN 1"/>
    <property type="match status" value="1"/>
</dbReference>
<name>A0A0S4TGH2_CRYHO</name>
<reference evidence="3" key="1">
    <citation type="submission" date="2015-08" db="EMBL/GenBank/DDBJ databases">
        <authorList>
            <person name="Babu N.S."/>
            <person name="Beckwith C.J."/>
            <person name="Beseler K.G."/>
            <person name="Brison A."/>
            <person name="Carone J.V."/>
            <person name="Caskin T.P."/>
            <person name="Diamond M."/>
            <person name="Durham M.E."/>
            <person name="Foxe J.M."/>
            <person name="Go M."/>
            <person name="Henderson B.A."/>
            <person name="Jones I.B."/>
            <person name="McGettigan J.A."/>
            <person name="Micheletti S.J."/>
            <person name="Nasrallah M.E."/>
            <person name="Ortiz D."/>
            <person name="Piller C.R."/>
            <person name="Privatt S.R."/>
            <person name="Schneider S.L."/>
            <person name="Sharp S."/>
            <person name="Smith T.C."/>
            <person name="Stanton J.D."/>
            <person name="Ullery H.E."/>
            <person name="Wilson R.J."/>
            <person name="Serrano M.G."/>
            <person name="Buck G."/>
            <person name="Lee V."/>
            <person name="Wang Y."/>
            <person name="Carvalho R."/>
            <person name="Voegtly L."/>
            <person name="Shi R."/>
            <person name="Duckworth R."/>
            <person name="Johnson A."/>
            <person name="Loviza R."/>
            <person name="Walstead R."/>
            <person name="Shah Z."/>
            <person name="Kiflezghi M."/>
            <person name="Wade K."/>
            <person name="Ball S.L."/>
            <person name="Bradley K.W."/>
            <person name="Asai D.J."/>
            <person name="Bowman C.A."/>
            <person name="Russell D.A."/>
            <person name="Pope W.H."/>
            <person name="Jacobs-Sera D."/>
            <person name="Hendrix R.W."/>
            <person name="Hatfull G.F."/>
        </authorList>
    </citation>
    <scope>NUCLEOTIDE SEQUENCE [LARGE SCALE GENOMIC DNA]</scope>
</reference>
<dbReference type="PANTHER" id="PTHR23216">
    <property type="entry name" value="NUCLEOLAR AND COILED-BODY PHOSPHOPROTEIN 1"/>
    <property type="match status" value="1"/>
</dbReference>
<accession>A0A0S4TGH2</accession>
<feature type="domain" description="Srp40 C-terminal" evidence="2">
    <location>
        <begin position="164"/>
        <end position="243"/>
    </location>
</feature>
<dbReference type="AlphaFoldDB" id="A0A0S4TGH2"/>
<protein>
    <recommendedName>
        <fullName evidence="2">Srp40 C-terminal domain-containing protein</fullName>
    </recommendedName>
</protein>
<dbReference type="EMBL" id="LN877950">
    <property type="protein sequence ID" value="CUV05535.1"/>
    <property type="molecule type" value="Genomic_DNA"/>
</dbReference>
<feature type="compositionally biased region" description="Polar residues" evidence="1">
    <location>
        <begin position="230"/>
        <end position="247"/>
    </location>
</feature>
<evidence type="ECO:0000256" key="1">
    <source>
        <dbReference type="SAM" id="MobiDB-lite"/>
    </source>
</evidence>